<keyword evidence="1" id="KW-0472">Membrane</keyword>
<dbReference type="Proteomes" id="UP000780875">
    <property type="component" value="Unassembled WGS sequence"/>
</dbReference>
<evidence type="ECO:0000313" key="3">
    <source>
        <dbReference type="Proteomes" id="UP000780875"/>
    </source>
</evidence>
<feature type="transmembrane region" description="Helical" evidence="1">
    <location>
        <begin position="162"/>
        <end position="183"/>
    </location>
</feature>
<evidence type="ECO:0008006" key="4">
    <source>
        <dbReference type="Google" id="ProtNLM"/>
    </source>
</evidence>
<feature type="transmembrane region" description="Helical" evidence="1">
    <location>
        <begin position="195"/>
        <end position="214"/>
    </location>
</feature>
<evidence type="ECO:0000256" key="1">
    <source>
        <dbReference type="SAM" id="Phobius"/>
    </source>
</evidence>
<evidence type="ECO:0000313" key="2">
    <source>
        <dbReference type="EMBL" id="MBZ5739375.1"/>
    </source>
</evidence>
<feature type="transmembrane region" description="Helical" evidence="1">
    <location>
        <begin position="12"/>
        <end position="32"/>
    </location>
</feature>
<keyword evidence="1" id="KW-0812">Transmembrane</keyword>
<feature type="transmembrane region" description="Helical" evidence="1">
    <location>
        <begin position="97"/>
        <end position="116"/>
    </location>
</feature>
<comment type="caution">
    <text evidence="2">The sequence shown here is derived from an EMBL/GenBank/DDBJ whole genome shotgun (WGS) entry which is preliminary data.</text>
</comment>
<keyword evidence="3" id="KW-1185">Reference proteome</keyword>
<protein>
    <recommendedName>
        <fullName evidence="4">DUF5134 domain-containing protein</fullName>
    </recommendedName>
</protein>
<gene>
    <name evidence="2" type="ORF">K8U61_14465</name>
</gene>
<feature type="transmembrane region" description="Helical" evidence="1">
    <location>
        <begin position="68"/>
        <end position="85"/>
    </location>
</feature>
<dbReference type="RefSeq" id="WP_224123745.1">
    <property type="nucleotide sequence ID" value="NZ_JAIQZJ010000008.1"/>
</dbReference>
<proteinExistence type="predicted"/>
<keyword evidence="1" id="KW-1133">Transmembrane helix</keyword>
<accession>A0ABS7UEE3</accession>
<name>A0ABS7UEE3_9ACTN</name>
<dbReference type="EMBL" id="JAIQZJ010000008">
    <property type="protein sequence ID" value="MBZ5739375.1"/>
    <property type="molecule type" value="Genomic_DNA"/>
</dbReference>
<organism evidence="2 3">
    <name type="scientific">Nocardioides mangrovi</name>
    <dbReference type="NCBI Taxonomy" id="2874580"/>
    <lineage>
        <taxon>Bacteria</taxon>
        <taxon>Bacillati</taxon>
        <taxon>Actinomycetota</taxon>
        <taxon>Actinomycetes</taxon>
        <taxon>Propionibacteriales</taxon>
        <taxon>Nocardioidaceae</taxon>
        <taxon>Nocardioides</taxon>
    </lineage>
</organism>
<sequence>MYSLDPIVRRGGVAVLLMGAAMVVGCAVHLVLVARSHDWHPLHVACPALVLLAMVDTCLLGSGLLPGAVWAALVALAAVAAGVFAPSGRRAGHSWGVVAALVALLALPSAASATPAEDGAADLHGMHDAAGMSDMSGMTGMTGMSGMHDMAGSHAAADVPGWLWWGVLAGVVVIVTVLAVRVVRASGHRARSRRVLALAGLVEVGLMAAMVLPATA</sequence>
<reference evidence="2 3" key="1">
    <citation type="submission" date="2021-09" db="EMBL/GenBank/DDBJ databases">
        <title>Whole genome sequence of Nocardioides sp. GBK3QG-3.</title>
        <authorList>
            <person name="Tuo L."/>
        </authorList>
    </citation>
    <scope>NUCLEOTIDE SEQUENCE [LARGE SCALE GENOMIC DNA]</scope>
    <source>
        <strain evidence="2 3">GBK3QG-3</strain>
    </source>
</reference>